<evidence type="ECO:0000256" key="5">
    <source>
        <dbReference type="ARBA" id="ARBA00022605"/>
    </source>
</evidence>
<keyword evidence="4 9" id="KW-0963">Cytoplasm</keyword>
<sequence length="424" mass="45596">MIIKPRKSLSGTMKVPGDKSISHRAIMLGALAEGTTTIKGFLMGEDCLSTITCFQKMGVHIDIEDAIVTVEGKGLRGLKKPTSELDVGNSGTTLRLLSGILAAQDFECTITGDDSIKTRPMKRIIEPLLKMGAHITSINDNDRAPLYIKGSTLQNITYHSPVASAQVKSCIMLASLFTEGQSTIIEPVRSRNHSEIMLNVFGGHIEADGCAITTSPVDQLSATDIIVPGDISSAAYFMVAGLILEDADITIEQVGINPTRDGIIHVLQAMNGNITVFNKRIMNGELVADIRVQSSQLKGTIIDKPLIPTLIDEIPVIAVAACFAEGTTLIKDASELRVKESDRIATMVSELTKMHADIQGTEDGMIIHHSPHLIGNDVESYHDHRVAMSLAVAGLAAKGITTIHHSDCVDISFPHFFKLINGIS</sequence>
<comment type="subcellular location">
    <subcellularLocation>
        <location evidence="9">Cytoplasm</location>
    </subcellularLocation>
</comment>
<feature type="binding site" evidence="9">
    <location>
        <position position="19"/>
    </location>
    <ligand>
        <name>3-phosphoshikimate</name>
        <dbReference type="ChEBI" id="CHEBI:145989"/>
    </ligand>
</feature>
<dbReference type="EC" id="2.5.1.19" evidence="9"/>
<proteinExistence type="inferred from homology"/>
<dbReference type="FunFam" id="3.65.10.10:FF:000006">
    <property type="entry name" value="3-phosphoshikimate 1-carboxyvinyltransferase"/>
    <property type="match status" value="1"/>
</dbReference>
<name>A0A8J8SGQ6_9FIRM</name>
<dbReference type="SUPFAM" id="SSF55205">
    <property type="entry name" value="EPT/RTPC-like"/>
    <property type="match status" value="1"/>
</dbReference>
<dbReference type="AlphaFoldDB" id="A0A8J8SGQ6"/>
<feature type="binding site" evidence="9">
    <location>
        <position position="312"/>
    </location>
    <ligand>
        <name>3-phosphoshikimate</name>
        <dbReference type="ChEBI" id="CHEBI:145989"/>
    </ligand>
</feature>
<evidence type="ECO:0000256" key="6">
    <source>
        <dbReference type="ARBA" id="ARBA00022679"/>
    </source>
</evidence>
<dbReference type="InterPro" id="IPR006264">
    <property type="entry name" value="EPSP_synthase"/>
</dbReference>
<dbReference type="CDD" id="cd01556">
    <property type="entry name" value="EPSP_synthase"/>
    <property type="match status" value="1"/>
</dbReference>
<comment type="pathway">
    <text evidence="2 9">Metabolic intermediate biosynthesis; chorismate biosynthesis; chorismate from D-erythrose 4-phosphate and phosphoenolpyruvate: step 6/7.</text>
</comment>
<dbReference type="UniPathway" id="UPA00053">
    <property type="reaction ID" value="UER00089"/>
</dbReference>
<gene>
    <name evidence="9 11" type="primary">aroA</name>
    <name evidence="11" type="ORF">HZI73_11390</name>
</gene>
<evidence type="ECO:0000256" key="1">
    <source>
        <dbReference type="ARBA" id="ARBA00002174"/>
    </source>
</evidence>
<evidence type="ECO:0000256" key="2">
    <source>
        <dbReference type="ARBA" id="ARBA00004811"/>
    </source>
</evidence>
<reference evidence="11" key="1">
    <citation type="submission" date="2020-07" db="EMBL/GenBank/DDBJ databases">
        <title>Vallitalea pronyensis genome.</title>
        <authorList>
            <person name="Postec A."/>
        </authorList>
    </citation>
    <scope>NUCLEOTIDE SEQUENCE</scope>
    <source>
        <strain evidence="11">FatNI3</strain>
    </source>
</reference>
<feature type="binding site" evidence="9">
    <location>
        <position position="166"/>
    </location>
    <ligand>
        <name>phosphoenolpyruvate</name>
        <dbReference type="ChEBI" id="CHEBI:58702"/>
    </ligand>
</feature>
<feature type="binding site" evidence="9">
    <location>
        <position position="166"/>
    </location>
    <ligand>
        <name>3-phosphoshikimate</name>
        <dbReference type="ChEBI" id="CHEBI:145989"/>
    </ligand>
</feature>
<feature type="binding site" evidence="9">
    <location>
        <position position="339"/>
    </location>
    <ligand>
        <name>3-phosphoshikimate</name>
        <dbReference type="ChEBI" id="CHEBI:145989"/>
    </ligand>
</feature>
<dbReference type="InterPro" id="IPR036968">
    <property type="entry name" value="Enolpyruvate_Tfrase_sf"/>
</dbReference>
<evidence type="ECO:0000313" key="12">
    <source>
        <dbReference type="Proteomes" id="UP000683246"/>
    </source>
</evidence>
<dbReference type="FunFam" id="3.65.10.10:FF:000005">
    <property type="entry name" value="3-phosphoshikimate 1-carboxyvinyltransferase"/>
    <property type="match status" value="1"/>
</dbReference>
<comment type="subunit">
    <text evidence="9">Monomer.</text>
</comment>
<evidence type="ECO:0000256" key="8">
    <source>
        <dbReference type="ARBA" id="ARBA00044633"/>
    </source>
</evidence>
<dbReference type="GO" id="GO:0003866">
    <property type="term" value="F:3-phosphoshikimate 1-carboxyvinyltransferase activity"/>
    <property type="evidence" value="ECO:0007669"/>
    <property type="project" value="UniProtKB-UniRule"/>
</dbReference>
<feature type="active site" description="Proton acceptor" evidence="9">
    <location>
        <position position="312"/>
    </location>
</feature>
<evidence type="ECO:0000256" key="9">
    <source>
        <dbReference type="HAMAP-Rule" id="MF_00210"/>
    </source>
</evidence>
<dbReference type="GO" id="GO:0009423">
    <property type="term" value="P:chorismate biosynthetic process"/>
    <property type="evidence" value="ECO:0007669"/>
    <property type="project" value="UniProtKB-UniRule"/>
</dbReference>
<comment type="catalytic activity">
    <reaction evidence="8">
        <text>3-phosphoshikimate + phosphoenolpyruvate = 5-O-(1-carboxyvinyl)-3-phosphoshikimate + phosphate</text>
        <dbReference type="Rhea" id="RHEA:21256"/>
        <dbReference type="ChEBI" id="CHEBI:43474"/>
        <dbReference type="ChEBI" id="CHEBI:57701"/>
        <dbReference type="ChEBI" id="CHEBI:58702"/>
        <dbReference type="ChEBI" id="CHEBI:145989"/>
        <dbReference type="EC" id="2.5.1.19"/>
    </reaction>
    <physiologicalReaction direction="left-to-right" evidence="8">
        <dbReference type="Rhea" id="RHEA:21257"/>
    </physiologicalReaction>
</comment>
<feature type="binding site" evidence="9">
    <location>
        <position position="19"/>
    </location>
    <ligand>
        <name>phosphoenolpyruvate</name>
        <dbReference type="ChEBI" id="CHEBI:58702"/>
    </ligand>
</feature>
<feature type="binding site" evidence="9">
    <location>
        <position position="20"/>
    </location>
    <ligand>
        <name>3-phosphoshikimate</name>
        <dbReference type="ChEBI" id="CHEBI:145989"/>
    </ligand>
</feature>
<dbReference type="Gene3D" id="3.65.10.10">
    <property type="entry name" value="Enolpyruvate transferase domain"/>
    <property type="match status" value="2"/>
</dbReference>
<protein>
    <recommendedName>
        <fullName evidence="9">3-phosphoshikimate 1-carboxyvinyltransferase</fullName>
        <ecNumber evidence="9">2.5.1.19</ecNumber>
    </recommendedName>
    <alternativeName>
        <fullName evidence="9">5-enolpyruvylshikimate-3-phosphate synthase</fullName>
        <shortName evidence="9">EPSP synthase</shortName>
        <shortName evidence="9">EPSPS</shortName>
    </alternativeName>
</protein>
<dbReference type="PANTHER" id="PTHR21090">
    <property type="entry name" value="AROM/DEHYDROQUINATE SYNTHASE"/>
    <property type="match status" value="1"/>
</dbReference>
<dbReference type="PROSITE" id="PS00104">
    <property type="entry name" value="EPSP_SYNTHASE_1"/>
    <property type="match status" value="1"/>
</dbReference>
<comment type="caution">
    <text evidence="9">Lacks conserved residue(s) required for the propagation of feature annotation.</text>
</comment>
<dbReference type="PANTHER" id="PTHR21090:SF5">
    <property type="entry name" value="PENTAFUNCTIONAL AROM POLYPEPTIDE"/>
    <property type="match status" value="1"/>
</dbReference>
<dbReference type="Pfam" id="PF00275">
    <property type="entry name" value="EPSP_synthase"/>
    <property type="match status" value="1"/>
</dbReference>
<dbReference type="NCBIfam" id="TIGR01356">
    <property type="entry name" value="aroA"/>
    <property type="match status" value="1"/>
</dbReference>
<evidence type="ECO:0000256" key="4">
    <source>
        <dbReference type="ARBA" id="ARBA00022490"/>
    </source>
</evidence>
<evidence type="ECO:0000256" key="3">
    <source>
        <dbReference type="ARBA" id="ARBA00009948"/>
    </source>
</evidence>
<dbReference type="GO" id="GO:0008652">
    <property type="term" value="P:amino acid biosynthetic process"/>
    <property type="evidence" value="ECO:0007669"/>
    <property type="project" value="UniProtKB-KW"/>
</dbReference>
<dbReference type="Proteomes" id="UP000683246">
    <property type="component" value="Chromosome"/>
</dbReference>
<dbReference type="InterPro" id="IPR013792">
    <property type="entry name" value="RNA3'P_cycl/enolpyr_Trfase_a/b"/>
</dbReference>
<keyword evidence="6 9" id="KW-0808">Transferase</keyword>
<keyword evidence="5 9" id="KW-0028">Amino-acid biosynthesis</keyword>
<dbReference type="GO" id="GO:0005737">
    <property type="term" value="C:cytoplasm"/>
    <property type="evidence" value="ECO:0007669"/>
    <property type="project" value="UniProtKB-SubCell"/>
</dbReference>
<evidence type="ECO:0000259" key="10">
    <source>
        <dbReference type="Pfam" id="PF00275"/>
    </source>
</evidence>
<dbReference type="InterPro" id="IPR023193">
    <property type="entry name" value="EPSP_synthase_CS"/>
</dbReference>
<feature type="domain" description="Enolpyruvate transferase" evidence="10">
    <location>
        <begin position="4"/>
        <end position="418"/>
    </location>
</feature>
<evidence type="ECO:0000313" key="11">
    <source>
        <dbReference type="EMBL" id="QUI22856.1"/>
    </source>
</evidence>
<keyword evidence="7 9" id="KW-0057">Aromatic amino acid biosynthesis</keyword>
<dbReference type="RefSeq" id="WP_212698351.1">
    <property type="nucleotide sequence ID" value="NZ_CP058649.1"/>
</dbReference>
<feature type="binding site" evidence="9">
    <location>
        <position position="385"/>
    </location>
    <ligand>
        <name>phosphoenolpyruvate</name>
        <dbReference type="ChEBI" id="CHEBI:58702"/>
    </ligand>
</feature>
<organism evidence="11 12">
    <name type="scientific">Vallitalea pronyensis</name>
    <dbReference type="NCBI Taxonomy" id="1348613"/>
    <lineage>
        <taxon>Bacteria</taxon>
        <taxon>Bacillati</taxon>
        <taxon>Bacillota</taxon>
        <taxon>Clostridia</taxon>
        <taxon>Lachnospirales</taxon>
        <taxon>Vallitaleaceae</taxon>
        <taxon>Vallitalea</taxon>
    </lineage>
</organism>
<feature type="binding site" evidence="9">
    <location>
        <position position="91"/>
    </location>
    <ligand>
        <name>phosphoenolpyruvate</name>
        <dbReference type="ChEBI" id="CHEBI:58702"/>
    </ligand>
</feature>
<dbReference type="GO" id="GO:0009073">
    <property type="term" value="P:aromatic amino acid family biosynthetic process"/>
    <property type="evidence" value="ECO:0007669"/>
    <property type="project" value="UniProtKB-KW"/>
</dbReference>
<comment type="similarity">
    <text evidence="3 9">Belongs to the EPSP synthase family.</text>
</comment>
<dbReference type="PIRSF" id="PIRSF000505">
    <property type="entry name" value="EPSPS"/>
    <property type="match status" value="1"/>
</dbReference>
<feature type="binding site" evidence="9">
    <location>
        <position position="164"/>
    </location>
    <ligand>
        <name>3-phosphoshikimate</name>
        <dbReference type="ChEBI" id="CHEBI:145989"/>
    </ligand>
</feature>
<dbReference type="InterPro" id="IPR001986">
    <property type="entry name" value="Enolpyruvate_Tfrase_dom"/>
</dbReference>
<feature type="binding site" evidence="9">
    <location>
        <position position="119"/>
    </location>
    <ligand>
        <name>phosphoenolpyruvate</name>
        <dbReference type="ChEBI" id="CHEBI:58702"/>
    </ligand>
</feature>
<dbReference type="HAMAP" id="MF_00210">
    <property type="entry name" value="EPSP_synth"/>
    <property type="match status" value="1"/>
</dbReference>
<dbReference type="KEGG" id="vpy:HZI73_11390"/>
<keyword evidence="12" id="KW-1185">Reference proteome</keyword>
<evidence type="ECO:0000256" key="7">
    <source>
        <dbReference type="ARBA" id="ARBA00023141"/>
    </source>
</evidence>
<feature type="binding site" evidence="9">
    <location>
        <position position="24"/>
    </location>
    <ligand>
        <name>3-phosphoshikimate</name>
        <dbReference type="ChEBI" id="CHEBI:145989"/>
    </ligand>
</feature>
<accession>A0A8J8SGQ6</accession>
<feature type="binding site" evidence="9">
    <location>
        <position position="343"/>
    </location>
    <ligand>
        <name>phosphoenolpyruvate</name>
        <dbReference type="ChEBI" id="CHEBI:58702"/>
    </ligand>
</feature>
<dbReference type="EMBL" id="CP058649">
    <property type="protein sequence ID" value="QUI22856.1"/>
    <property type="molecule type" value="Genomic_DNA"/>
</dbReference>
<comment type="function">
    <text evidence="1 9">Catalyzes the transfer of the enolpyruvyl moiety of phosphoenolpyruvate (PEP) to the 5-hydroxyl of shikimate-3-phosphate (S3P) to produce enolpyruvyl shikimate-3-phosphate and inorganic phosphate.</text>
</comment>